<dbReference type="GO" id="GO:0006915">
    <property type="term" value="P:apoptotic process"/>
    <property type="evidence" value="ECO:0007669"/>
    <property type="project" value="UniProtKB-UniRule"/>
</dbReference>
<gene>
    <name evidence="3" type="ORF">PACLA_8A074812</name>
</gene>
<dbReference type="AlphaFoldDB" id="A0A7D9JP00"/>
<feature type="compositionally biased region" description="Basic and acidic residues" evidence="2">
    <location>
        <begin position="193"/>
        <end position="206"/>
    </location>
</feature>
<protein>
    <submittedName>
        <fullName evidence="3">Thioredoxin domain-containing 2</fullName>
    </submittedName>
</protein>
<keyword evidence="1" id="KW-0053">Apoptosis</keyword>
<evidence type="ECO:0000256" key="1">
    <source>
        <dbReference type="ARBA" id="ARBA00022703"/>
    </source>
</evidence>
<sequence>MPFFKAWNASRTAKKAVMANSVAELVRKGREKLGLKNPTENRVFDPDDGTEIDDDECLLSYAKGSVFVIGKDWKVQSLEEQGEKAGSLQSVDDLELIVQSRTDKCRKRLGTDAEISGDESCERLGTDAEISGDESRERLGTDAEISGDESRERLGTDAEISGDESRERWGTDAEISGDESRERLGTDAEISGDESRERLGTDAEII</sequence>
<organism evidence="3 4">
    <name type="scientific">Paramuricea clavata</name>
    <name type="common">Red gorgonian</name>
    <name type="synonym">Violescent sea-whip</name>
    <dbReference type="NCBI Taxonomy" id="317549"/>
    <lineage>
        <taxon>Eukaryota</taxon>
        <taxon>Metazoa</taxon>
        <taxon>Cnidaria</taxon>
        <taxon>Anthozoa</taxon>
        <taxon>Octocorallia</taxon>
        <taxon>Malacalcyonacea</taxon>
        <taxon>Plexauridae</taxon>
        <taxon>Paramuricea</taxon>
    </lineage>
</organism>
<evidence type="ECO:0000313" key="3">
    <source>
        <dbReference type="EMBL" id="CAB4033741.1"/>
    </source>
</evidence>
<dbReference type="SMART" id="SM00266">
    <property type="entry name" value="CAD"/>
    <property type="match status" value="1"/>
</dbReference>
<reference evidence="3" key="1">
    <citation type="submission" date="2020-04" db="EMBL/GenBank/DDBJ databases">
        <authorList>
            <person name="Alioto T."/>
            <person name="Alioto T."/>
            <person name="Gomez Garrido J."/>
        </authorList>
    </citation>
    <scope>NUCLEOTIDE SEQUENCE</scope>
    <source>
        <strain evidence="3">A484AB</strain>
    </source>
</reference>
<dbReference type="Pfam" id="PF02017">
    <property type="entry name" value="CIDE-N"/>
    <property type="match status" value="1"/>
</dbReference>
<evidence type="ECO:0000256" key="2">
    <source>
        <dbReference type="SAM" id="MobiDB-lite"/>
    </source>
</evidence>
<feature type="region of interest" description="Disordered" evidence="2">
    <location>
        <begin position="118"/>
        <end position="206"/>
    </location>
</feature>
<comment type="caution">
    <text evidence="3">The sequence shown here is derived from an EMBL/GenBank/DDBJ whole genome shotgun (WGS) entry which is preliminary data.</text>
</comment>
<proteinExistence type="predicted"/>
<dbReference type="SUPFAM" id="SSF54277">
    <property type="entry name" value="CAD &amp; PB1 domains"/>
    <property type="match status" value="1"/>
</dbReference>
<name>A0A7D9JP00_PARCT</name>
<evidence type="ECO:0000313" key="4">
    <source>
        <dbReference type="Proteomes" id="UP001152795"/>
    </source>
</evidence>
<dbReference type="EMBL" id="CACRXK020019511">
    <property type="protein sequence ID" value="CAB4033741.1"/>
    <property type="molecule type" value="Genomic_DNA"/>
</dbReference>
<dbReference type="PROSITE" id="PS51135">
    <property type="entry name" value="CIDE_N"/>
    <property type="match status" value="1"/>
</dbReference>
<accession>A0A7D9JP00</accession>
<keyword evidence="4" id="KW-1185">Reference proteome</keyword>
<dbReference type="InterPro" id="IPR003508">
    <property type="entry name" value="CIDE-N_dom"/>
</dbReference>
<dbReference type="Gene3D" id="3.10.20.10">
    <property type="match status" value="1"/>
</dbReference>
<dbReference type="Proteomes" id="UP001152795">
    <property type="component" value="Unassembled WGS sequence"/>
</dbReference>